<sequence>MAQSFFRSGLGRLVVALMLLALAPALVVLAQLGSGARSLAVEYAARQQQQAAEAAVRLFEEMLDSVARTLENAARSAGDWAVGAECVARAAKVAATQPFIQRVLVVAGDGRVLCTSVGIPATPVSLGDRPYLRRALASPGLVVGTPVVGRLTGEVVLPVAHAVPAGPPSEDGARLPNTPAVLVAPLDLGWFARLVHAMSDESGGESFALIVSDNAQVLAAHPRIADLPPADRPAAHPFIEAILAAPAGWAAVADFAGRDRIVGFAHTRSTGLAIAVATDRASIVGPITRELLIALGLIAAAAAAGVGAALWVAQARIGRPLLALAEAAKALRDGEVPPPLADRPAVREIALLAQAFTGMAAEITRRQTALEAAKHELEAANRHLSELAERDPLTGLANRRAFDRALEASWKRAQRQALPLGLLIIDIDHFKQFNDRYGHLEGDACLIRVARQLASIALRPHDVVARLGGEEFAVLLPDTDLPGAVALGERIRARLHALMLLHEGSPHGIVTASIGAASIVPLDVSEPRVLLAAADRAVYAAKASGRDRVAAEGLAEAA</sequence>
<dbReference type="PROSITE" id="PS50885">
    <property type="entry name" value="HAMP"/>
    <property type="match status" value="1"/>
</dbReference>
<evidence type="ECO:0000256" key="2">
    <source>
        <dbReference type="SAM" id="Coils"/>
    </source>
</evidence>
<keyword evidence="3" id="KW-0472">Membrane</keyword>
<dbReference type="EC" id="2.7.7.65" evidence="1"/>
<dbReference type="GO" id="GO:0005886">
    <property type="term" value="C:plasma membrane"/>
    <property type="evidence" value="ECO:0007669"/>
    <property type="project" value="TreeGrafter"/>
</dbReference>
<proteinExistence type="predicted"/>
<keyword evidence="2" id="KW-0175">Coiled coil</keyword>
<dbReference type="SMART" id="SM00267">
    <property type="entry name" value="GGDEF"/>
    <property type="match status" value="1"/>
</dbReference>
<dbReference type="NCBIfam" id="TIGR00254">
    <property type="entry name" value="GGDEF"/>
    <property type="match status" value="1"/>
</dbReference>
<accession>A0A975U3Z8</accession>
<dbReference type="PROSITE" id="PS50887">
    <property type="entry name" value="GGDEF"/>
    <property type="match status" value="1"/>
</dbReference>
<dbReference type="EMBL" id="CP076448">
    <property type="protein sequence ID" value="QXM25955.1"/>
    <property type="molecule type" value="Genomic_DNA"/>
</dbReference>
<keyword evidence="6" id="KW-0808">Transferase</keyword>
<name>A0A975U3Z8_9PROT</name>
<keyword evidence="3" id="KW-0812">Transmembrane</keyword>
<evidence type="ECO:0000256" key="3">
    <source>
        <dbReference type="SAM" id="Phobius"/>
    </source>
</evidence>
<dbReference type="Pfam" id="PF00672">
    <property type="entry name" value="HAMP"/>
    <property type="match status" value="1"/>
</dbReference>
<evidence type="ECO:0000259" key="5">
    <source>
        <dbReference type="PROSITE" id="PS50887"/>
    </source>
</evidence>
<dbReference type="GO" id="GO:1902201">
    <property type="term" value="P:negative regulation of bacterial-type flagellum-dependent cell motility"/>
    <property type="evidence" value="ECO:0007669"/>
    <property type="project" value="TreeGrafter"/>
</dbReference>
<feature type="coiled-coil region" evidence="2">
    <location>
        <begin position="360"/>
        <end position="390"/>
    </location>
</feature>
<dbReference type="InterPro" id="IPR000160">
    <property type="entry name" value="GGDEF_dom"/>
</dbReference>
<dbReference type="CDD" id="cd01949">
    <property type="entry name" value="GGDEF"/>
    <property type="match status" value="1"/>
</dbReference>
<dbReference type="InterPro" id="IPR050469">
    <property type="entry name" value="Diguanylate_Cyclase"/>
</dbReference>
<dbReference type="CDD" id="cd12914">
    <property type="entry name" value="PDC1_DGC_like"/>
    <property type="match status" value="1"/>
</dbReference>
<dbReference type="InterPro" id="IPR003660">
    <property type="entry name" value="HAMP_dom"/>
</dbReference>
<keyword evidence="6" id="KW-0548">Nucleotidyltransferase</keyword>
<reference evidence="6" key="1">
    <citation type="submission" date="2021-06" db="EMBL/GenBank/DDBJ databases">
        <title>Elioraea tepida, sp. nov., a moderately thermophilic aerobic anoxygenic phototrophic bacterium isolated from an alkaline siliceous hot spring mat community in Yellowstone National Park, WY, USA.</title>
        <authorList>
            <person name="Saini M.K."/>
            <person name="Yoshida S."/>
            <person name="Sebastian A."/>
            <person name="Hirose S."/>
            <person name="Hara E."/>
            <person name="Tamaki H."/>
            <person name="Soulier N.T."/>
            <person name="Albert I."/>
            <person name="Hanada S."/>
            <person name="Bryant D.A."/>
            <person name="Tank M."/>
        </authorList>
    </citation>
    <scope>NUCLEOTIDE SEQUENCE</scope>
    <source>
        <strain evidence="6">MS-P2</strain>
    </source>
</reference>
<feature type="transmembrane region" description="Helical" evidence="3">
    <location>
        <begin position="291"/>
        <end position="313"/>
    </location>
</feature>
<feature type="domain" description="GGDEF" evidence="5">
    <location>
        <begin position="418"/>
        <end position="554"/>
    </location>
</feature>
<dbReference type="PANTHER" id="PTHR45138:SF9">
    <property type="entry name" value="DIGUANYLATE CYCLASE DGCM-RELATED"/>
    <property type="match status" value="1"/>
</dbReference>
<evidence type="ECO:0000313" key="6">
    <source>
        <dbReference type="EMBL" id="QXM25955.1"/>
    </source>
</evidence>
<evidence type="ECO:0000313" key="7">
    <source>
        <dbReference type="Proteomes" id="UP000694001"/>
    </source>
</evidence>
<dbReference type="GO" id="GO:0052621">
    <property type="term" value="F:diguanylate cyclase activity"/>
    <property type="evidence" value="ECO:0007669"/>
    <property type="project" value="UniProtKB-EC"/>
</dbReference>
<dbReference type="PANTHER" id="PTHR45138">
    <property type="entry name" value="REGULATORY COMPONENTS OF SENSORY TRANSDUCTION SYSTEM"/>
    <property type="match status" value="1"/>
</dbReference>
<dbReference type="FunFam" id="3.30.70.270:FF:000001">
    <property type="entry name" value="Diguanylate cyclase domain protein"/>
    <property type="match status" value="1"/>
</dbReference>
<dbReference type="Proteomes" id="UP000694001">
    <property type="component" value="Chromosome"/>
</dbReference>
<evidence type="ECO:0000259" key="4">
    <source>
        <dbReference type="PROSITE" id="PS50885"/>
    </source>
</evidence>
<keyword evidence="3" id="KW-1133">Transmembrane helix</keyword>
<gene>
    <name evidence="6" type="ORF">KO353_07110</name>
</gene>
<dbReference type="GO" id="GO:0007165">
    <property type="term" value="P:signal transduction"/>
    <property type="evidence" value="ECO:0007669"/>
    <property type="project" value="InterPro"/>
</dbReference>
<dbReference type="RefSeq" id="WP_218287006.1">
    <property type="nucleotide sequence ID" value="NZ_CP076448.1"/>
</dbReference>
<feature type="domain" description="HAMP" evidence="4">
    <location>
        <begin position="315"/>
        <end position="368"/>
    </location>
</feature>
<dbReference type="AlphaFoldDB" id="A0A975U3Z8"/>
<dbReference type="GO" id="GO:0043709">
    <property type="term" value="P:cell adhesion involved in single-species biofilm formation"/>
    <property type="evidence" value="ECO:0007669"/>
    <property type="project" value="TreeGrafter"/>
</dbReference>
<dbReference type="SMART" id="SM00304">
    <property type="entry name" value="HAMP"/>
    <property type="match status" value="1"/>
</dbReference>
<evidence type="ECO:0000256" key="1">
    <source>
        <dbReference type="ARBA" id="ARBA00012528"/>
    </source>
</evidence>
<organism evidence="6 7">
    <name type="scientific">Elioraea tepida</name>
    <dbReference type="NCBI Taxonomy" id="2843330"/>
    <lineage>
        <taxon>Bacteria</taxon>
        <taxon>Pseudomonadati</taxon>
        <taxon>Pseudomonadota</taxon>
        <taxon>Alphaproteobacteria</taxon>
        <taxon>Acetobacterales</taxon>
        <taxon>Elioraeaceae</taxon>
        <taxon>Elioraea</taxon>
    </lineage>
</organism>
<dbReference type="CDD" id="cd18774">
    <property type="entry name" value="PDC2_HK_sensor"/>
    <property type="match status" value="1"/>
</dbReference>
<dbReference type="KEGG" id="elio:KO353_07110"/>
<protein>
    <recommendedName>
        <fullName evidence="1">diguanylate cyclase</fullName>
        <ecNumber evidence="1">2.7.7.65</ecNumber>
    </recommendedName>
</protein>
<dbReference type="Pfam" id="PF00990">
    <property type="entry name" value="GGDEF"/>
    <property type="match status" value="1"/>
</dbReference>
<keyword evidence="7" id="KW-1185">Reference proteome</keyword>